<sequence>MPTQRDWRFCDRCHGMFFDGYDPNGVCPAGGTHHAQGYMFTLPHDEPETPTAQRAWRFCDRCHGMFWDGYEHKGACPAGGGHHAQGLEFVLPHDVPGTPTAQTEWRFCDRCHGMFYDGYDPNGVCPAGGAHNPQGYPFVLPHEPEGPPPPPPAVALWTDSLRCHSETPGFGIGESDEPFVLVTVANLDGAVGGVVPRVDVVLSGPLGDVDDQENHTFPFGPFWNGPLTPGSAIFVAAILEHDNVSPHTTRSAVLAAAQASAAATAGQPRERVVAELISAVRSAAEPLEAPGVVNRLVGPPQEVAFSAEEIASAQDGGTARQVRRFSDYGDYSVHFLARRA</sequence>
<name>C5BZA1_BEUC1</name>
<dbReference type="EMBL" id="CP001618">
    <property type="protein sequence ID" value="ACQ79073.1"/>
    <property type="molecule type" value="Genomic_DNA"/>
</dbReference>
<gene>
    <name evidence="1" type="ordered locus">Bcav_0812</name>
</gene>
<proteinExistence type="predicted"/>
<dbReference type="AlphaFoldDB" id="C5BZA1"/>
<dbReference type="OrthoDB" id="5148901at2"/>
<evidence type="ECO:0000313" key="1">
    <source>
        <dbReference type="EMBL" id="ACQ79073.1"/>
    </source>
</evidence>
<dbReference type="HOGENOM" id="CLU_815514_0_0_11"/>
<dbReference type="Proteomes" id="UP000007962">
    <property type="component" value="Chromosome"/>
</dbReference>
<organism evidence="1 2">
    <name type="scientific">Beutenbergia cavernae (strain ATCC BAA-8 / DSM 12333 / CCUG 43141 / JCM 11478 / NBRC 16432 / NCIMB 13614 / HKI 0122)</name>
    <dbReference type="NCBI Taxonomy" id="471853"/>
    <lineage>
        <taxon>Bacteria</taxon>
        <taxon>Bacillati</taxon>
        <taxon>Actinomycetota</taxon>
        <taxon>Actinomycetes</taxon>
        <taxon>Micrococcales</taxon>
        <taxon>Beutenbergiaceae</taxon>
        <taxon>Beutenbergia</taxon>
    </lineage>
</organism>
<accession>C5BZA1</accession>
<dbReference type="eggNOG" id="ENOG50337ZA">
    <property type="taxonomic scope" value="Bacteria"/>
</dbReference>
<protein>
    <submittedName>
        <fullName evidence="1">Uncharacterized protein</fullName>
    </submittedName>
</protein>
<dbReference type="RefSeq" id="WP_012725853.1">
    <property type="nucleotide sequence ID" value="NC_012669.1"/>
</dbReference>
<dbReference type="KEGG" id="bcv:Bcav_0812"/>
<evidence type="ECO:0000313" key="2">
    <source>
        <dbReference type="Proteomes" id="UP000007962"/>
    </source>
</evidence>
<reference evidence="1 2" key="1">
    <citation type="journal article" date="2009" name="Stand. Genomic Sci.">
        <title>Complete genome sequence of Beutenbergia cavernae type strain (HKI 0122).</title>
        <authorList>
            <person name="Land M."/>
            <person name="Pukall R."/>
            <person name="Abt B."/>
            <person name="Goker M."/>
            <person name="Rohde M."/>
            <person name="Glavina Del Rio T."/>
            <person name="Tice H."/>
            <person name="Copeland A."/>
            <person name="Cheng J.F."/>
            <person name="Lucas S."/>
            <person name="Chen F."/>
            <person name="Nolan M."/>
            <person name="Bruce D."/>
            <person name="Goodwin L."/>
            <person name="Pitluck S."/>
            <person name="Ivanova N."/>
            <person name="Mavromatis K."/>
            <person name="Ovchinnikova G."/>
            <person name="Pati A."/>
            <person name="Chen A."/>
            <person name="Palaniappan K."/>
            <person name="Hauser L."/>
            <person name="Chang Y.J."/>
            <person name="Jefferies C.C."/>
            <person name="Saunders E."/>
            <person name="Brettin T."/>
            <person name="Detter J.C."/>
            <person name="Han C."/>
            <person name="Chain P."/>
            <person name="Bristow J."/>
            <person name="Eisen J.A."/>
            <person name="Markowitz V."/>
            <person name="Hugenholtz P."/>
            <person name="Kyrpides N.C."/>
            <person name="Klenk H.P."/>
            <person name="Lapidus A."/>
        </authorList>
    </citation>
    <scope>NUCLEOTIDE SEQUENCE [LARGE SCALE GENOMIC DNA]</scope>
    <source>
        <strain evidence="2">ATCC BAA-8 / DSM 12333 / NBRC 16432</strain>
    </source>
</reference>
<keyword evidence="2" id="KW-1185">Reference proteome</keyword>